<accession>C5CL08</accession>
<evidence type="ECO:0000313" key="1">
    <source>
        <dbReference type="EMBL" id="ACS21159.1"/>
    </source>
</evidence>
<sequence>MYQLLAYAMRYGCSSLELAYPQPVDTGNLMRLPVFKL</sequence>
<dbReference type="EMBL" id="CP001635">
    <property type="protein sequence ID" value="ACS21159.1"/>
    <property type="molecule type" value="Genomic_DNA"/>
</dbReference>
<dbReference type="HOGENOM" id="CLU_3349955_0_0_4"/>
<name>C5CL08_VARPS</name>
<dbReference type="KEGG" id="vap:Vapar_4553"/>
<protein>
    <submittedName>
        <fullName evidence="1">Uncharacterized protein</fullName>
    </submittedName>
</protein>
<gene>
    <name evidence="1" type="ordered locus">Vapar_4553</name>
</gene>
<organism evidence="1">
    <name type="scientific">Variovorax paradoxus (strain S110)</name>
    <dbReference type="NCBI Taxonomy" id="543728"/>
    <lineage>
        <taxon>Bacteria</taxon>
        <taxon>Pseudomonadati</taxon>
        <taxon>Pseudomonadota</taxon>
        <taxon>Betaproteobacteria</taxon>
        <taxon>Burkholderiales</taxon>
        <taxon>Comamonadaceae</taxon>
        <taxon>Variovorax</taxon>
    </lineage>
</organism>
<proteinExistence type="predicted"/>
<dbReference type="AlphaFoldDB" id="C5CL08"/>
<reference evidence="1" key="1">
    <citation type="submission" date="2009-06" db="EMBL/GenBank/DDBJ databases">
        <title>Complete sequence of chromosome 1 of Variovorax paradoxus S110.</title>
        <authorList>
            <consortium name="US DOE Joint Genome Institute"/>
            <person name="Lucas S."/>
            <person name="Copeland A."/>
            <person name="Lapidus A."/>
            <person name="Glavina del Rio T."/>
            <person name="Tice H."/>
            <person name="Bruce D."/>
            <person name="Goodwin L."/>
            <person name="Pitluck S."/>
            <person name="Chertkov O."/>
            <person name="Brettin T."/>
            <person name="Detter J.C."/>
            <person name="Han C."/>
            <person name="Larimer F."/>
            <person name="Land M."/>
            <person name="Hauser L."/>
            <person name="Kyrpides N."/>
            <person name="Ovchinnikova G."/>
            <person name="Orwin P."/>
            <person name="Leadbetter J.R."/>
            <person name="Spain J.C."/>
            <person name="Han J.I."/>
        </authorList>
    </citation>
    <scope>NUCLEOTIDE SEQUENCE</scope>
    <source>
        <strain evidence="1">S110</strain>
    </source>
</reference>